<feature type="region of interest" description="Disordered" evidence="1">
    <location>
        <begin position="315"/>
        <end position="395"/>
    </location>
</feature>
<name>S5V0B3_STRC3</name>
<dbReference type="RefSeq" id="WP_020943433.1">
    <property type="nucleotide sequence ID" value="NC_021985.1"/>
</dbReference>
<keyword evidence="4" id="KW-1185">Reference proteome</keyword>
<keyword evidence="2" id="KW-0472">Membrane</keyword>
<dbReference type="AlphaFoldDB" id="S5V0B3"/>
<dbReference type="InterPro" id="IPR011009">
    <property type="entry name" value="Kinase-like_dom_sf"/>
</dbReference>
<organism evidence="3 4">
    <name type="scientific">Streptomyces collinus (strain DSM 40733 / Tue 365)</name>
    <dbReference type="NCBI Taxonomy" id="1214242"/>
    <lineage>
        <taxon>Bacteria</taxon>
        <taxon>Bacillati</taxon>
        <taxon>Actinomycetota</taxon>
        <taxon>Actinomycetes</taxon>
        <taxon>Kitasatosporales</taxon>
        <taxon>Streptomycetaceae</taxon>
        <taxon>Streptomyces</taxon>
    </lineage>
</organism>
<dbReference type="Gene3D" id="1.10.510.10">
    <property type="entry name" value="Transferase(Phosphotransferase) domain 1"/>
    <property type="match status" value="1"/>
</dbReference>
<dbReference type="SUPFAM" id="SSF56112">
    <property type="entry name" value="Protein kinase-like (PK-like)"/>
    <property type="match status" value="1"/>
</dbReference>
<evidence type="ECO:0000313" key="4">
    <source>
        <dbReference type="Proteomes" id="UP000015423"/>
    </source>
</evidence>
<dbReference type="PATRIC" id="fig|1214242.5.peg.6367"/>
<accession>S5V0B3</accession>
<gene>
    <name evidence="3" type="ORF">B446_31095</name>
</gene>
<sequence length="550" mass="60551">MTRKVAGRSGRWYDVQTDPLNKDGGQAVLYRCADSAGRPYAYKQYLTPLPAGPEVGRLHALALNGQDTLRRAERSGGAGGLATTAESSINWPLDVIHGARGSVAGVILPLIPDSFMFRRPDGGLRPRTLDFLCLARSVPPPPPAQVRLGVLIRTCDVFAELEQRRLSHGDLSWKNLVWRERDTHAYLIDCDGLTPWEPAPRQGVATAEWTDPRRLSGRIPAHDRYSDRFALALALYRGLFLNPGGPRWIGTPGTDWAQAKGFPADLDRDLLQLFKRALDHPHATTERPTATEWRDALEEVFLERGRGYRGGPIRSLERYAEHRRNEVPRPTGGVPAARPQPQPPPQPRPGPPVPVRQPVRRQPLPPPPVPTPPRLPNRRRPASPPAPPPQVRRRRGRAVGWGLTAIGLLLVAGTAAGAVFHLFPVPGLDGTRTDSTRLAPGGLTPCPKHVAARIPHGSGAVLLHDYTTSLHHIVLCRTGAGKIYYDGSWLRPGRSHGKHHGKQEMTISAKATAQGYSARSGEIRYVIRDGWVIVEQPHAKKDKYRLHEGS</sequence>
<protein>
    <recommendedName>
        <fullName evidence="5">Protein kinase domain-containing protein</fullName>
    </recommendedName>
</protein>
<reference evidence="4" key="1">
    <citation type="submission" date="2012-10" db="EMBL/GenBank/DDBJ databases">
        <title>The complete genome sequence of Streptomyces collinus Tu 365.</title>
        <authorList>
            <person name="Ruckert C."/>
            <person name="Szczepanowski R."/>
            <person name="Goesmann A."/>
            <person name="Pross E.K."/>
            <person name="Musiol E.M."/>
            <person name="Blin K."/>
            <person name="Wohlleben W."/>
            <person name="Puhler A."/>
            <person name="Weber T."/>
            <person name="Kalinowski J."/>
        </authorList>
    </citation>
    <scope>NUCLEOTIDE SEQUENCE [LARGE SCALE GENOMIC DNA]</scope>
    <source>
        <strain evidence="4">DSM 40733 / Tue 365</strain>
    </source>
</reference>
<evidence type="ECO:0000313" key="3">
    <source>
        <dbReference type="EMBL" id="AGS73023.1"/>
    </source>
</evidence>
<feature type="compositionally biased region" description="Basic and acidic residues" evidence="1">
    <location>
        <begin position="315"/>
        <end position="327"/>
    </location>
</feature>
<keyword evidence="2" id="KW-1133">Transmembrane helix</keyword>
<dbReference type="HOGENOM" id="CLU_495124_0_0_11"/>
<evidence type="ECO:0000256" key="1">
    <source>
        <dbReference type="SAM" id="MobiDB-lite"/>
    </source>
</evidence>
<evidence type="ECO:0000256" key="2">
    <source>
        <dbReference type="SAM" id="Phobius"/>
    </source>
</evidence>
<proteinExistence type="predicted"/>
<dbReference type="KEGG" id="sci:B446_31095"/>
<evidence type="ECO:0008006" key="5">
    <source>
        <dbReference type="Google" id="ProtNLM"/>
    </source>
</evidence>
<feature type="transmembrane region" description="Helical" evidence="2">
    <location>
        <begin position="398"/>
        <end position="423"/>
    </location>
</feature>
<feature type="compositionally biased region" description="Pro residues" evidence="1">
    <location>
        <begin position="338"/>
        <end position="355"/>
    </location>
</feature>
<feature type="compositionally biased region" description="Pro residues" evidence="1">
    <location>
        <begin position="363"/>
        <end position="375"/>
    </location>
</feature>
<keyword evidence="2" id="KW-0812">Transmembrane</keyword>
<dbReference type="EMBL" id="CP006259">
    <property type="protein sequence ID" value="AGS73023.1"/>
    <property type="molecule type" value="Genomic_DNA"/>
</dbReference>
<dbReference type="STRING" id="1214242.B446_31095"/>
<dbReference type="Proteomes" id="UP000015423">
    <property type="component" value="Chromosome"/>
</dbReference>
<dbReference type="eggNOG" id="COG4248">
    <property type="taxonomic scope" value="Bacteria"/>
</dbReference>
<reference evidence="3 4" key="2">
    <citation type="journal article" date="2013" name="J. Biotechnol.">
        <title>Complete genome sequence of the kirromycin producer Streptomyces collinus Tu 365 consisting of a linear chromosome and two linear plasmids.</title>
        <authorList>
            <person name="Ruckert C."/>
            <person name="Szczepanowski R."/>
            <person name="Albersmeier A."/>
            <person name="Goesmann A."/>
            <person name="Iftime D."/>
            <person name="Musiol E.M."/>
            <person name="Blin K."/>
            <person name="Wohlleben W."/>
            <person name="Puhler A."/>
            <person name="Kalinowski J."/>
            <person name="Weber T."/>
        </authorList>
    </citation>
    <scope>NUCLEOTIDE SEQUENCE [LARGE SCALE GENOMIC DNA]</scope>
    <source>
        <strain evidence="4">DSM 40733 / Tue 365</strain>
    </source>
</reference>